<feature type="region of interest" description="Disordered" evidence="2">
    <location>
        <begin position="816"/>
        <end position="848"/>
    </location>
</feature>
<feature type="compositionally biased region" description="Low complexity" evidence="2">
    <location>
        <begin position="1204"/>
        <end position="1218"/>
    </location>
</feature>
<keyword evidence="5" id="KW-1185">Reference proteome</keyword>
<feature type="compositionally biased region" description="Low complexity" evidence="2">
    <location>
        <begin position="1405"/>
        <end position="1427"/>
    </location>
</feature>
<dbReference type="Pfam" id="PF25351">
    <property type="entry name" value="PH_BUD3_C"/>
    <property type="match status" value="1"/>
</dbReference>
<feature type="region of interest" description="Disordered" evidence="2">
    <location>
        <begin position="1169"/>
        <end position="1384"/>
    </location>
</feature>
<dbReference type="InterPro" id="IPR057454">
    <property type="entry name" value="Bud3_C"/>
</dbReference>
<name>A0ABQ9P4V1_9PEZI</name>
<dbReference type="SMART" id="SM00325">
    <property type="entry name" value="RhoGEF"/>
    <property type="match status" value="1"/>
</dbReference>
<dbReference type="PANTHER" id="PTHR22834:SF21">
    <property type="entry name" value="GUANYL NUCLEOTIDE EXCHANGE FACTOR, PUTATIVE (AFU_ORTHOLOGUE AFUA_5G11890)-RELATED"/>
    <property type="match status" value="1"/>
</dbReference>
<evidence type="ECO:0000256" key="2">
    <source>
        <dbReference type="SAM" id="MobiDB-lite"/>
    </source>
</evidence>
<comment type="caution">
    <text evidence="4">The sequence shown here is derived from an EMBL/GenBank/DDBJ whole genome shotgun (WGS) entry which is preliminary data.</text>
</comment>
<dbReference type="PROSITE" id="PS50010">
    <property type="entry name" value="DH_2"/>
    <property type="match status" value="1"/>
</dbReference>
<feature type="region of interest" description="Disordered" evidence="2">
    <location>
        <begin position="1400"/>
        <end position="1427"/>
    </location>
</feature>
<reference evidence="4" key="1">
    <citation type="submission" date="2022-10" db="EMBL/GenBank/DDBJ databases">
        <title>Culturing micro-colonial fungi from biological soil crusts in the Mojave desert and describing Neophaeococcomyces mojavensis, and introducing the new genera and species Taxawa tesnikishii.</title>
        <authorList>
            <person name="Kurbessoian T."/>
            <person name="Stajich J.E."/>
        </authorList>
    </citation>
    <scope>NUCLEOTIDE SEQUENCE</scope>
    <source>
        <strain evidence="4">TK_1</strain>
    </source>
</reference>
<dbReference type="InterPro" id="IPR000219">
    <property type="entry name" value="DH_dom"/>
</dbReference>
<dbReference type="InterPro" id="IPR035899">
    <property type="entry name" value="DBL_dom_sf"/>
</dbReference>
<dbReference type="InterPro" id="IPR032634">
    <property type="entry name" value="Gef2/Nod1_dom"/>
</dbReference>
<feature type="compositionally biased region" description="Polar residues" evidence="2">
    <location>
        <begin position="1273"/>
        <end position="1306"/>
    </location>
</feature>
<feature type="domain" description="DH" evidence="3">
    <location>
        <begin position="247"/>
        <end position="464"/>
    </location>
</feature>
<dbReference type="EMBL" id="JAPDRL010000002">
    <property type="protein sequence ID" value="KAJ9669615.1"/>
    <property type="molecule type" value="Genomic_DNA"/>
</dbReference>
<gene>
    <name evidence="4" type="ORF">H2201_000482</name>
</gene>
<protein>
    <recommendedName>
        <fullName evidence="3">DH domain-containing protein</fullName>
    </recommendedName>
</protein>
<evidence type="ECO:0000313" key="5">
    <source>
        <dbReference type="Proteomes" id="UP001172684"/>
    </source>
</evidence>
<dbReference type="Pfam" id="PF17114">
    <property type="entry name" value="Nod1"/>
    <property type="match status" value="1"/>
</dbReference>
<evidence type="ECO:0000259" key="3">
    <source>
        <dbReference type="PROSITE" id="PS50010"/>
    </source>
</evidence>
<evidence type="ECO:0000256" key="1">
    <source>
        <dbReference type="SAM" id="Coils"/>
    </source>
</evidence>
<dbReference type="Proteomes" id="UP001172684">
    <property type="component" value="Unassembled WGS sequence"/>
</dbReference>
<proteinExistence type="predicted"/>
<keyword evidence="1" id="KW-0175">Coiled coil</keyword>
<evidence type="ECO:0000313" key="4">
    <source>
        <dbReference type="EMBL" id="KAJ9669615.1"/>
    </source>
</evidence>
<dbReference type="PANTHER" id="PTHR22834">
    <property type="entry name" value="NUCLEAR FUSION PROTEIN FUS2"/>
    <property type="match status" value="1"/>
</dbReference>
<sequence length="1544" mass="169817">MVVINPPLPPLSPDVLSLFYTTDELLSESPLLVFYGNSATTISSASSSRIQVHVYSPAGFQSFPRLTVSPSSQLYAAVHCLAREEQGDDICRGLAFSLYKYFSELPANVKELWEKQSSTLGGLPSAPKLFTEAHAAILASRMVKVDNVAEVIKDVRRALCEQSMSWLDLDVVLPPGSMKELDTNRPRESTMFEEEEDVTVQRYGEYAPVVKLFGEAAFIPTSKVRRAPSRPTAINRSTVFSRKQKEALRREMCELLDTEESYVGKIYDLLHSVAEDFRQKAKDKAMSSNSPSEQALRGLFPPSLDQILEVNTKFLDALRAVLEETENDAIKDIESTTDGHPSIPKPADPSRTDLTGTLTLARCLVAWFPKFTECYSDYIQAHSQFAQFLRIFMKETGSSFSKRVQETGEQRLTSMLIEPIQRLPRYNLYIDNIVKQLPARHPALKPLLKARDIITEICSQDSVATQQSKSLDRLRRLIPTWPQHFRPQGRLITAIDAAELIPPYHPDSQASAARACIFLLFADCLVLLRRGSPGAMLARALLVELDKPASATAETLNANRDSDDLIFYQQMSLSDVFITEMDGGRTIQMISPKLPPAPQRKNPCIRVFLLSGTYEGRAARLAEDLVKARVEGRFPEAERESHKWEVRSTVGDLSLFSAVFDDADGQTHDGRRAPALVRMVVDPAKGSNMAKVGQEGVEVVASLTSTGEGFFRLELEALNEHSTRDHLTATEFLPVLTKRLSNYFQMRNQIRNPALTATLLLRNQQTLKSLKISAEDTEDDSQLEQIYRPASPVKLLTNLFSSGSVKENAAPKKLYRPSPVLGDIPRMMPPPVPRSNSARSEDLSREGSISKSMASVTSLALASEPFGKLEETLAAYVLALHARKGNVVGKSLMGRAGANELSVNELYNSLLEDPINHEVAAHAPVDVLFASFEKFLKVAWKEKMGAVISHNTLAVIQSKSDSFYPGEFEEYFRLTIGESLPQNQRALQAIIKLLADLLAGTGNDSDRGILTAAFAEVLVPEGDAHDYISLLDRLVEDVDALFARPASSGSATPSQGSLTSKSHHRFAADNGSISSNTSSLRKKFGFGTLHRENSKSEHESKVGSVWRTLSKTGRNADGQPASMSKATLGSIGRSRSIDVDVRVSPKRPVSRDRPTVLGAFASEENLLSGGRPFVQGLGTIGEVPPTPGQPPRKKRRSSLSDLKTLQSSPSTWSPQTPRTARHDSLQRSTRQTSVIPRKPSHSKHSSIPGPRALDVTPSPARFGSPSRREGSPSKENAPTSSLPRPQSTAKATPTVQSTDVTITSYSPVKRRTDSMTNIPTLKSAGLSERPTSGNSTKAPPANGTEKPSLPPPLSISPTKKLRMQSPQKLRERLQKEQQALQTTSTTLQAELSKIGQEIGELSTKPLSPSKATATTTPPAPNPTDSTTALSSRLASLETQIPSLIQSLTARLASLSTDISTSLLVSESRAKKLDALYRDAGLENEALYSRFNDELGRVLRAVKSEDGVEEMRRRLKEAEEEGERLRKENWRLRREVGGLRAQLRE</sequence>
<feature type="coiled-coil region" evidence="1">
    <location>
        <begin position="1500"/>
        <end position="1534"/>
    </location>
</feature>
<accession>A0ABQ9P4V1</accession>
<dbReference type="InterPro" id="IPR051492">
    <property type="entry name" value="Dynamin-Rho_GEF"/>
</dbReference>
<dbReference type="Gene3D" id="1.20.900.10">
    <property type="entry name" value="Dbl homology (DH) domain"/>
    <property type="match status" value="1"/>
</dbReference>
<dbReference type="SUPFAM" id="SSF48065">
    <property type="entry name" value="DBL homology domain (DH-domain)"/>
    <property type="match status" value="1"/>
</dbReference>
<dbReference type="Pfam" id="PF00621">
    <property type="entry name" value="RhoGEF"/>
    <property type="match status" value="1"/>
</dbReference>
<organism evidence="4 5">
    <name type="scientific">Coniosporium apollinis</name>
    <dbReference type="NCBI Taxonomy" id="61459"/>
    <lineage>
        <taxon>Eukaryota</taxon>
        <taxon>Fungi</taxon>
        <taxon>Dikarya</taxon>
        <taxon>Ascomycota</taxon>
        <taxon>Pezizomycotina</taxon>
        <taxon>Dothideomycetes</taxon>
        <taxon>Dothideomycetes incertae sedis</taxon>
        <taxon>Coniosporium</taxon>
    </lineage>
</organism>